<evidence type="ECO:0000313" key="12">
    <source>
        <dbReference type="EMBL" id="OGF73900.1"/>
    </source>
</evidence>
<feature type="binding site" evidence="9">
    <location>
        <position position="38"/>
    </location>
    <ligand>
        <name>ATP</name>
        <dbReference type="ChEBI" id="CHEBI:30616"/>
    </ligand>
</feature>
<evidence type="ECO:0000256" key="8">
    <source>
        <dbReference type="ARBA" id="ARBA00051542"/>
    </source>
</evidence>
<dbReference type="InterPro" id="IPR023382">
    <property type="entry name" value="MnmA-like_central_sf"/>
</dbReference>
<organism evidence="12 13">
    <name type="scientific">Candidatus Giovannonibacteria bacterium RIFCSPHIGHO2_02_FULL_46_20</name>
    <dbReference type="NCBI Taxonomy" id="1798338"/>
    <lineage>
        <taxon>Bacteria</taxon>
        <taxon>Candidatus Giovannoniibacteriota</taxon>
    </lineage>
</organism>
<dbReference type="PANTHER" id="PTHR11933:SF5">
    <property type="entry name" value="MITOCHONDRIAL TRNA-SPECIFIC 2-THIOURIDYLASE 1"/>
    <property type="match status" value="1"/>
</dbReference>
<feature type="site" description="Interaction with tRNA" evidence="9">
    <location>
        <position position="129"/>
    </location>
</feature>
<dbReference type="EMBL" id="MFHQ01000033">
    <property type="protein sequence ID" value="OGF73900.1"/>
    <property type="molecule type" value="Genomic_DNA"/>
</dbReference>
<comment type="caution">
    <text evidence="9">Lacks conserved residue(s) required for the propagation of feature annotation.</text>
</comment>
<evidence type="ECO:0000313" key="13">
    <source>
        <dbReference type="Proteomes" id="UP000178406"/>
    </source>
</evidence>
<dbReference type="Proteomes" id="UP000178406">
    <property type="component" value="Unassembled WGS sequence"/>
</dbReference>
<feature type="active site" description="Cysteine persulfide intermediate" evidence="9">
    <location>
        <position position="221"/>
    </location>
</feature>
<dbReference type="CDD" id="cd01998">
    <property type="entry name" value="MnmA_TRMU-like"/>
    <property type="match status" value="1"/>
</dbReference>
<comment type="function">
    <text evidence="9">Catalyzes the 2-thiolation of uridine at the wobble position (U34) of tRNA, leading to the formation of s(2)U34.</text>
</comment>
<dbReference type="NCBIfam" id="TIGR00420">
    <property type="entry name" value="trmU"/>
    <property type="match status" value="1"/>
</dbReference>
<comment type="subcellular location">
    <subcellularLocation>
        <location evidence="9">Cytoplasm</location>
    </subcellularLocation>
</comment>
<evidence type="ECO:0000259" key="11">
    <source>
        <dbReference type="Pfam" id="PF20259"/>
    </source>
</evidence>
<feature type="region of interest" description="Interaction with target base in tRNA" evidence="9">
    <location>
        <begin position="99"/>
        <end position="101"/>
    </location>
</feature>
<comment type="catalytic activity">
    <reaction evidence="8 9">
        <text>S-sulfanyl-L-cysteinyl-[protein] + uridine(34) in tRNA + AH2 + ATP = 2-thiouridine(34) in tRNA + L-cysteinyl-[protein] + A + AMP + diphosphate + H(+)</text>
        <dbReference type="Rhea" id="RHEA:47032"/>
        <dbReference type="Rhea" id="RHEA-COMP:10131"/>
        <dbReference type="Rhea" id="RHEA-COMP:11726"/>
        <dbReference type="Rhea" id="RHEA-COMP:11727"/>
        <dbReference type="Rhea" id="RHEA-COMP:11728"/>
        <dbReference type="ChEBI" id="CHEBI:13193"/>
        <dbReference type="ChEBI" id="CHEBI:15378"/>
        <dbReference type="ChEBI" id="CHEBI:17499"/>
        <dbReference type="ChEBI" id="CHEBI:29950"/>
        <dbReference type="ChEBI" id="CHEBI:30616"/>
        <dbReference type="ChEBI" id="CHEBI:33019"/>
        <dbReference type="ChEBI" id="CHEBI:61963"/>
        <dbReference type="ChEBI" id="CHEBI:65315"/>
        <dbReference type="ChEBI" id="CHEBI:87170"/>
        <dbReference type="ChEBI" id="CHEBI:456215"/>
        <dbReference type="EC" id="2.8.1.13"/>
    </reaction>
</comment>
<dbReference type="GO" id="GO:0103016">
    <property type="term" value="F:tRNA-uridine 2-sulfurtransferase activity"/>
    <property type="evidence" value="ECO:0007669"/>
    <property type="project" value="UniProtKB-EC"/>
</dbReference>
<comment type="caution">
    <text evidence="12">The sequence shown here is derived from an EMBL/GenBank/DDBJ whole genome shotgun (WGS) entry which is preliminary data.</text>
</comment>
<dbReference type="GO" id="GO:0005737">
    <property type="term" value="C:cytoplasm"/>
    <property type="evidence" value="ECO:0007669"/>
    <property type="project" value="UniProtKB-SubCell"/>
</dbReference>
<feature type="site" description="Interaction with tRNA" evidence="9">
    <location>
        <position position="358"/>
    </location>
</feature>
<feature type="binding site" evidence="9">
    <location>
        <position position="128"/>
    </location>
    <ligand>
        <name>ATP</name>
        <dbReference type="ChEBI" id="CHEBI:30616"/>
    </ligand>
</feature>
<keyword evidence="6 9" id="KW-0694">RNA-binding</keyword>
<dbReference type="GO" id="GO:0002143">
    <property type="term" value="P:tRNA wobble position uridine thiolation"/>
    <property type="evidence" value="ECO:0007669"/>
    <property type="project" value="TreeGrafter"/>
</dbReference>
<keyword evidence="5 9" id="KW-0067">ATP-binding</keyword>
<dbReference type="EC" id="2.8.1.13" evidence="9"/>
<comment type="similarity">
    <text evidence="9">Belongs to the MnmA/TRMU family.</text>
</comment>
<feature type="active site" description="Nucleophile" evidence="9">
    <location>
        <position position="104"/>
    </location>
</feature>
<feature type="domain" description="tRNA-specific 2-thiouridylase MnmA-like central" evidence="11">
    <location>
        <begin position="230"/>
        <end position="293"/>
    </location>
</feature>
<keyword evidence="1 9" id="KW-0820">tRNA-binding</keyword>
<gene>
    <name evidence="9" type="primary">mnmA</name>
    <name evidence="12" type="ORF">A3J56_02055</name>
</gene>
<keyword evidence="3 9" id="KW-0819">tRNA processing</keyword>
<dbReference type="HAMAP" id="MF_00144">
    <property type="entry name" value="tRNA_thiouridyl_MnmA"/>
    <property type="match status" value="1"/>
</dbReference>
<feature type="binding site" evidence="9">
    <location>
        <begin position="12"/>
        <end position="19"/>
    </location>
    <ligand>
        <name>ATP</name>
        <dbReference type="ChEBI" id="CHEBI:30616"/>
    </ligand>
</feature>
<evidence type="ECO:0000256" key="3">
    <source>
        <dbReference type="ARBA" id="ARBA00022694"/>
    </source>
</evidence>
<protein>
    <recommendedName>
        <fullName evidence="9">tRNA-specific 2-thiouridylase MnmA</fullName>
        <ecNumber evidence="9">2.8.1.13</ecNumber>
    </recommendedName>
</protein>
<feature type="region of interest" description="Interaction with tRNA" evidence="9">
    <location>
        <begin position="171"/>
        <end position="173"/>
    </location>
</feature>
<accession>A0A1F5WEA1</accession>
<evidence type="ECO:0000256" key="6">
    <source>
        <dbReference type="ARBA" id="ARBA00022884"/>
    </source>
</evidence>
<evidence type="ECO:0000259" key="10">
    <source>
        <dbReference type="Pfam" id="PF20258"/>
    </source>
</evidence>
<dbReference type="FunFam" id="2.30.30.280:FF:000001">
    <property type="entry name" value="tRNA-specific 2-thiouridylase MnmA"/>
    <property type="match status" value="1"/>
</dbReference>
<feature type="domain" description="tRNA-specific 2-thiouridylase MnmA-like C-terminal" evidence="10">
    <location>
        <begin position="303"/>
        <end position="375"/>
    </location>
</feature>
<dbReference type="InterPro" id="IPR046884">
    <property type="entry name" value="MnmA-like_central"/>
</dbReference>
<dbReference type="Pfam" id="PF20259">
    <property type="entry name" value="tRNA_Me_trans_M"/>
    <property type="match status" value="1"/>
</dbReference>
<dbReference type="GO" id="GO:0000049">
    <property type="term" value="F:tRNA binding"/>
    <property type="evidence" value="ECO:0007669"/>
    <property type="project" value="UniProtKB-KW"/>
</dbReference>
<dbReference type="SUPFAM" id="SSF52402">
    <property type="entry name" value="Adenine nucleotide alpha hydrolases-like"/>
    <property type="match status" value="1"/>
</dbReference>
<dbReference type="PANTHER" id="PTHR11933">
    <property type="entry name" value="TRNA 5-METHYLAMINOMETHYL-2-THIOURIDYLATE -METHYLTRANSFERASE"/>
    <property type="match status" value="1"/>
</dbReference>
<dbReference type="NCBIfam" id="NF001138">
    <property type="entry name" value="PRK00143.1"/>
    <property type="match status" value="1"/>
</dbReference>
<keyword evidence="9" id="KW-0963">Cytoplasm</keyword>
<dbReference type="InterPro" id="IPR004506">
    <property type="entry name" value="MnmA-like"/>
</dbReference>
<evidence type="ECO:0000256" key="9">
    <source>
        <dbReference type="HAMAP-Rule" id="MF_00144"/>
    </source>
</evidence>
<dbReference type="Gene3D" id="3.40.50.620">
    <property type="entry name" value="HUPs"/>
    <property type="match status" value="1"/>
</dbReference>
<dbReference type="Pfam" id="PF03054">
    <property type="entry name" value="tRNA_Me_trans"/>
    <property type="match status" value="1"/>
</dbReference>
<dbReference type="Gene3D" id="2.40.30.10">
    <property type="entry name" value="Translation factors"/>
    <property type="match status" value="1"/>
</dbReference>
<dbReference type="InterPro" id="IPR014729">
    <property type="entry name" value="Rossmann-like_a/b/a_fold"/>
</dbReference>
<dbReference type="InterPro" id="IPR046885">
    <property type="entry name" value="MnmA-like_C"/>
</dbReference>
<dbReference type="STRING" id="1798338.A3J56_02055"/>
<evidence type="ECO:0000256" key="4">
    <source>
        <dbReference type="ARBA" id="ARBA00022741"/>
    </source>
</evidence>
<evidence type="ECO:0000256" key="5">
    <source>
        <dbReference type="ARBA" id="ARBA00022840"/>
    </source>
</evidence>
<proteinExistence type="inferred from homology"/>
<sequence>MLRNRHQKIFVAMSGGVDSSVAAALLKEQGYEVVGVHMLCADFAKGARVCRQAQEDRLDAMRVAAVLGTPLLVWDFRKEYKEAVFDYMVREYRTGRTPNPDVMCNRHIKFGVFLKRARKAGADFIATGHYVCLQRKFPISNFQFPKNKSLNTENLLKIENYKLKIARDLNKDQSYFLWTLTQEQLKYCLFPIGDYLKSEVRDLARKFNLPTSDKKDSQGLCFVGNIDFGEFLRQALPVTIGEVQTTERRAIGAHDGAYFYTVGQRHGLNIGGQKQPLYVAEKNVQTNTLVVARGADDPILYRRELAVLDINWIGGVPPAFPLKCFARIRYRQPLQKCSVFEGGNVVFDNPQRAIAPGQSIVWYTAESIMLGGGIINPVIRE</sequence>
<evidence type="ECO:0000256" key="1">
    <source>
        <dbReference type="ARBA" id="ARBA00022555"/>
    </source>
</evidence>
<dbReference type="Gene3D" id="2.30.30.280">
    <property type="entry name" value="Adenine nucleotide alpha hydrolases-like domains"/>
    <property type="match status" value="1"/>
</dbReference>
<dbReference type="GO" id="GO:0005524">
    <property type="term" value="F:ATP binding"/>
    <property type="evidence" value="ECO:0007669"/>
    <property type="project" value="UniProtKB-KW"/>
</dbReference>
<keyword evidence="7" id="KW-1015">Disulfide bond</keyword>
<evidence type="ECO:0000256" key="7">
    <source>
        <dbReference type="ARBA" id="ARBA00023157"/>
    </source>
</evidence>
<name>A0A1F5WEA1_9BACT</name>
<feature type="region of interest" description="Interaction with tRNA" evidence="9">
    <location>
        <begin position="329"/>
        <end position="330"/>
    </location>
</feature>
<keyword evidence="4 9" id="KW-0547">Nucleotide-binding</keyword>
<dbReference type="AlphaFoldDB" id="A0A1F5WEA1"/>
<reference evidence="12 13" key="1">
    <citation type="journal article" date="2016" name="Nat. Commun.">
        <title>Thousands of microbial genomes shed light on interconnected biogeochemical processes in an aquifer system.</title>
        <authorList>
            <person name="Anantharaman K."/>
            <person name="Brown C.T."/>
            <person name="Hug L.A."/>
            <person name="Sharon I."/>
            <person name="Castelle C.J."/>
            <person name="Probst A.J."/>
            <person name="Thomas B.C."/>
            <person name="Singh A."/>
            <person name="Wilkins M.J."/>
            <person name="Karaoz U."/>
            <person name="Brodie E.L."/>
            <person name="Williams K.H."/>
            <person name="Hubbard S.S."/>
            <person name="Banfield J.F."/>
        </authorList>
    </citation>
    <scope>NUCLEOTIDE SEQUENCE [LARGE SCALE GENOMIC DNA]</scope>
</reference>
<keyword evidence="2 9" id="KW-0808">Transferase</keyword>
<evidence type="ECO:0000256" key="2">
    <source>
        <dbReference type="ARBA" id="ARBA00022679"/>
    </source>
</evidence>
<dbReference type="Pfam" id="PF20258">
    <property type="entry name" value="tRNA_Me_trans_C"/>
    <property type="match status" value="1"/>
</dbReference>